<proteinExistence type="predicted"/>
<dbReference type="AlphaFoldDB" id="A0A484P3U5"/>
<evidence type="ECO:0000313" key="1">
    <source>
        <dbReference type="EMBL" id="VFR19791.1"/>
    </source>
</evidence>
<protein>
    <submittedName>
        <fullName evidence="1">Transcriptional regulator AlcR in siderophore [Alcaligin] cluster</fullName>
    </submittedName>
</protein>
<reference evidence="1" key="1">
    <citation type="submission" date="2019-03" db="EMBL/GenBank/DDBJ databases">
        <authorList>
            <person name="Danneels B."/>
        </authorList>
    </citation>
    <scope>NUCLEOTIDE SEQUENCE</scope>
</reference>
<name>A0A484P3U5_9ZZZZ</name>
<accession>A0A484P3U5</accession>
<organism evidence="1">
    <name type="scientific">plant metagenome</name>
    <dbReference type="NCBI Taxonomy" id="1297885"/>
    <lineage>
        <taxon>unclassified sequences</taxon>
        <taxon>metagenomes</taxon>
        <taxon>organismal metagenomes</taxon>
    </lineage>
</organism>
<dbReference type="EMBL" id="CAADHY010000014">
    <property type="protein sequence ID" value="VFR19791.1"/>
    <property type="molecule type" value="Genomic_DNA"/>
</dbReference>
<gene>
    <name evidence="1" type="ORF">AMP9_3425</name>
</gene>
<sequence>MQLLASALACSSQGFESVPALSPRDRQLLERVRERRYEAPGEHHTLAELAKLPA</sequence>